<protein>
    <submittedName>
        <fullName evidence="1">Uncharacterized protein</fullName>
    </submittedName>
</protein>
<dbReference type="Proteomes" id="UP000814128">
    <property type="component" value="Unassembled WGS sequence"/>
</dbReference>
<evidence type="ECO:0000313" key="1">
    <source>
        <dbReference type="EMBL" id="KAI0034190.1"/>
    </source>
</evidence>
<accession>A0ACB8QRF0</accession>
<gene>
    <name evidence="1" type="ORF">K488DRAFT_84277</name>
</gene>
<proteinExistence type="predicted"/>
<name>A0ACB8QRF0_9AGAM</name>
<reference evidence="1" key="2">
    <citation type="journal article" date="2022" name="New Phytol.">
        <title>Evolutionary transition to the ectomycorrhizal habit in the genomes of a hyperdiverse lineage of mushroom-forming fungi.</title>
        <authorList>
            <person name="Looney B."/>
            <person name="Miyauchi S."/>
            <person name="Morin E."/>
            <person name="Drula E."/>
            <person name="Courty P.E."/>
            <person name="Kohler A."/>
            <person name="Kuo A."/>
            <person name="LaButti K."/>
            <person name="Pangilinan J."/>
            <person name="Lipzen A."/>
            <person name="Riley R."/>
            <person name="Andreopoulos W."/>
            <person name="He G."/>
            <person name="Johnson J."/>
            <person name="Nolan M."/>
            <person name="Tritt A."/>
            <person name="Barry K.W."/>
            <person name="Grigoriev I.V."/>
            <person name="Nagy L.G."/>
            <person name="Hibbett D."/>
            <person name="Henrissat B."/>
            <person name="Matheny P.B."/>
            <person name="Labbe J."/>
            <person name="Martin F.M."/>
        </authorList>
    </citation>
    <scope>NUCLEOTIDE SEQUENCE</scope>
    <source>
        <strain evidence="1">EC-137</strain>
    </source>
</reference>
<reference evidence="1" key="1">
    <citation type="submission" date="2021-02" db="EMBL/GenBank/DDBJ databases">
        <authorList>
            <consortium name="DOE Joint Genome Institute"/>
            <person name="Ahrendt S."/>
            <person name="Looney B.P."/>
            <person name="Miyauchi S."/>
            <person name="Morin E."/>
            <person name="Drula E."/>
            <person name="Courty P.E."/>
            <person name="Chicoki N."/>
            <person name="Fauchery L."/>
            <person name="Kohler A."/>
            <person name="Kuo A."/>
            <person name="Labutti K."/>
            <person name="Pangilinan J."/>
            <person name="Lipzen A."/>
            <person name="Riley R."/>
            <person name="Andreopoulos W."/>
            <person name="He G."/>
            <person name="Johnson J."/>
            <person name="Barry K.W."/>
            <person name="Grigoriev I.V."/>
            <person name="Nagy L."/>
            <person name="Hibbett D."/>
            <person name="Henrissat B."/>
            <person name="Matheny P.B."/>
            <person name="Labbe J."/>
            <person name="Martin F."/>
        </authorList>
    </citation>
    <scope>NUCLEOTIDE SEQUENCE</scope>
    <source>
        <strain evidence="1">EC-137</strain>
    </source>
</reference>
<sequence length="122" mass="14420">MSKIASRTENYEFRRYLLPEEVKRMWIYVSSPQQALRYIATISRGKRPGEIDEEGTSNADFNAGRKNDMPFAYKILELYELKEPLPLSEMKETYGTTYPQRYMYTPQKMLDSIVVAEQTRLF</sequence>
<evidence type="ECO:0000313" key="2">
    <source>
        <dbReference type="Proteomes" id="UP000814128"/>
    </source>
</evidence>
<keyword evidence="2" id="KW-1185">Reference proteome</keyword>
<organism evidence="1 2">
    <name type="scientific">Vararia minispora EC-137</name>
    <dbReference type="NCBI Taxonomy" id="1314806"/>
    <lineage>
        <taxon>Eukaryota</taxon>
        <taxon>Fungi</taxon>
        <taxon>Dikarya</taxon>
        <taxon>Basidiomycota</taxon>
        <taxon>Agaricomycotina</taxon>
        <taxon>Agaricomycetes</taxon>
        <taxon>Russulales</taxon>
        <taxon>Lachnocladiaceae</taxon>
        <taxon>Vararia</taxon>
    </lineage>
</organism>
<dbReference type="EMBL" id="MU273505">
    <property type="protein sequence ID" value="KAI0034190.1"/>
    <property type="molecule type" value="Genomic_DNA"/>
</dbReference>
<comment type="caution">
    <text evidence="1">The sequence shown here is derived from an EMBL/GenBank/DDBJ whole genome shotgun (WGS) entry which is preliminary data.</text>
</comment>